<comment type="caution">
    <text evidence="1">The sequence shown here is derived from an EMBL/GenBank/DDBJ whole genome shotgun (WGS) entry which is preliminary data.</text>
</comment>
<evidence type="ECO:0000313" key="2">
    <source>
        <dbReference type="Proteomes" id="UP001141253"/>
    </source>
</evidence>
<gene>
    <name evidence="1" type="ORF">OIU77_024135</name>
</gene>
<accession>A0ABQ8ZGT6</accession>
<name>A0ABQ8ZGT6_9ROSI</name>
<proteinExistence type="predicted"/>
<dbReference type="Proteomes" id="UP001141253">
    <property type="component" value="Unassembled WGS sequence"/>
</dbReference>
<keyword evidence="2" id="KW-1185">Reference proteome</keyword>
<evidence type="ECO:0000313" key="1">
    <source>
        <dbReference type="EMBL" id="KAJ6288114.1"/>
    </source>
</evidence>
<sequence>MVRSQLRSLLHSIASWQGLRQLPPHCLQPNHRCLTMS</sequence>
<reference evidence="1" key="2">
    <citation type="journal article" date="2023" name="Int. J. Mol. Sci.">
        <title>De Novo Assembly and Annotation of 11 Diverse Shrub Willow (Salix) Genomes Reveals Novel Gene Organization in Sex-Linked Regions.</title>
        <authorList>
            <person name="Hyden B."/>
            <person name="Feng K."/>
            <person name="Yates T.B."/>
            <person name="Jawdy S."/>
            <person name="Cereghino C."/>
            <person name="Smart L.B."/>
            <person name="Muchero W."/>
        </authorList>
    </citation>
    <scope>NUCLEOTIDE SEQUENCE</scope>
    <source>
        <tissue evidence="1">Shoot tip</tissue>
    </source>
</reference>
<protein>
    <submittedName>
        <fullName evidence="1">Uncharacterized protein</fullName>
    </submittedName>
</protein>
<reference evidence="1" key="1">
    <citation type="submission" date="2022-10" db="EMBL/GenBank/DDBJ databases">
        <authorList>
            <person name="Hyden B.L."/>
            <person name="Feng K."/>
            <person name="Yates T."/>
            <person name="Jawdy S."/>
            <person name="Smart L.B."/>
            <person name="Muchero W."/>
        </authorList>
    </citation>
    <scope>NUCLEOTIDE SEQUENCE</scope>
    <source>
        <tissue evidence="1">Shoot tip</tissue>
    </source>
</reference>
<organism evidence="1 2">
    <name type="scientific">Salix suchowensis</name>
    <dbReference type="NCBI Taxonomy" id="1278906"/>
    <lineage>
        <taxon>Eukaryota</taxon>
        <taxon>Viridiplantae</taxon>
        <taxon>Streptophyta</taxon>
        <taxon>Embryophyta</taxon>
        <taxon>Tracheophyta</taxon>
        <taxon>Spermatophyta</taxon>
        <taxon>Magnoliopsida</taxon>
        <taxon>eudicotyledons</taxon>
        <taxon>Gunneridae</taxon>
        <taxon>Pentapetalae</taxon>
        <taxon>rosids</taxon>
        <taxon>fabids</taxon>
        <taxon>Malpighiales</taxon>
        <taxon>Salicaceae</taxon>
        <taxon>Saliceae</taxon>
        <taxon>Salix</taxon>
    </lineage>
</organism>
<dbReference type="EMBL" id="JAPFFI010000539">
    <property type="protein sequence ID" value="KAJ6288114.1"/>
    <property type="molecule type" value="Genomic_DNA"/>
</dbReference>